<evidence type="ECO:0000256" key="1">
    <source>
        <dbReference type="ARBA" id="ARBA00004496"/>
    </source>
</evidence>
<comment type="caution">
    <text evidence="14">The sequence shown here is derived from an EMBL/GenBank/DDBJ whole genome shotgun (WGS) entry which is preliminary data.</text>
</comment>
<dbReference type="SUPFAM" id="SSF56784">
    <property type="entry name" value="HAD-like"/>
    <property type="match status" value="1"/>
</dbReference>
<dbReference type="GO" id="GO:0009298">
    <property type="term" value="P:GDP-mannose biosynthetic process"/>
    <property type="evidence" value="ECO:0007669"/>
    <property type="project" value="UniProtKB-UniPathway"/>
</dbReference>
<dbReference type="InParanoid" id="A0A1V9XHX8"/>
<comment type="pathway">
    <text evidence="2 13">Nucleotide-sugar biosynthesis; GDP-alpha-D-mannose biosynthesis; alpha-D-mannose 1-phosphate from D-fructose 6-phosphate: step 2/2.</text>
</comment>
<evidence type="ECO:0000256" key="13">
    <source>
        <dbReference type="RuleBase" id="RU361118"/>
    </source>
</evidence>
<feature type="binding site" evidence="11">
    <location>
        <position position="17"/>
    </location>
    <ligand>
        <name>alpha-D-mannose 1-phosphate</name>
        <dbReference type="ChEBI" id="CHEBI:58409"/>
    </ligand>
</feature>
<dbReference type="InterPro" id="IPR043169">
    <property type="entry name" value="PMM_cap"/>
</dbReference>
<feature type="binding site" evidence="11">
    <location>
        <position position="129"/>
    </location>
    <ligand>
        <name>alpha-D-mannose 1-phosphate</name>
        <dbReference type="ChEBI" id="CHEBI:58409"/>
    </ligand>
</feature>
<keyword evidence="6 13" id="KW-0963">Cytoplasm</keyword>
<keyword evidence="8 12" id="KW-0460">Magnesium</keyword>
<feature type="binding site" evidence="11">
    <location>
        <position position="118"/>
    </location>
    <ligand>
        <name>alpha-D-mannose 1-phosphate</name>
        <dbReference type="ChEBI" id="CHEBI:58409"/>
    </ligand>
</feature>
<protein>
    <recommendedName>
        <fullName evidence="5 13">Phosphomannomutase</fullName>
        <ecNumber evidence="5 13">5.4.2.8</ecNumber>
    </recommendedName>
</protein>
<feature type="binding site" evidence="11">
    <location>
        <position position="136"/>
    </location>
    <ligand>
        <name>alpha-D-mannose 1-phosphate</name>
        <dbReference type="ChEBI" id="CHEBI:58409"/>
    </ligand>
</feature>
<accession>A0A1V9XHX8</accession>
<comment type="catalytic activity">
    <reaction evidence="13">
        <text>alpha-D-mannose 1-phosphate = D-mannose 6-phosphate</text>
        <dbReference type="Rhea" id="RHEA:11140"/>
        <dbReference type="ChEBI" id="CHEBI:58409"/>
        <dbReference type="ChEBI" id="CHEBI:58735"/>
        <dbReference type="EC" id="5.4.2.8"/>
    </reaction>
</comment>
<dbReference type="Gene3D" id="3.30.1240.20">
    <property type="match status" value="1"/>
</dbReference>
<feature type="binding site" evidence="12">
    <location>
        <position position="218"/>
    </location>
    <ligand>
        <name>Mg(2+)</name>
        <dbReference type="ChEBI" id="CHEBI:18420"/>
        <label>1</label>
    </ligand>
</feature>
<dbReference type="Pfam" id="PF03332">
    <property type="entry name" value="PMM"/>
    <property type="match status" value="1"/>
</dbReference>
<evidence type="ECO:0000256" key="5">
    <source>
        <dbReference type="ARBA" id="ARBA00012730"/>
    </source>
</evidence>
<comment type="function">
    <text evidence="13">Involved in the synthesis of the GDP-mannose and dolichol-phosphate-mannose required for a number of critical mannosyl transfer reactions.</text>
</comment>
<dbReference type="InterPro" id="IPR005002">
    <property type="entry name" value="PMM"/>
</dbReference>
<dbReference type="InterPro" id="IPR006379">
    <property type="entry name" value="HAD-SF_hydro_IIB"/>
</dbReference>
<proteinExistence type="inferred from homology"/>
<dbReference type="PANTHER" id="PTHR10466:SF0">
    <property type="entry name" value="PHOSPHOMANNOMUTASE"/>
    <property type="match status" value="1"/>
</dbReference>
<reference evidence="14 15" key="1">
    <citation type="journal article" date="2017" name="Gigascience">
        <title>Draft genome of the honey bee ectoparasitic mite, Tropilaelaps mercedesae, is shaped by the parasitic life history.</title>
        <authorList>
            <person name="Dong X."/>
            <person name="Armstrong S.D."/>
            <person name="Xia D."/>
            <person name="Makepeace B.L."/>
            <person name="Darby A.C."/>
            <person name="Kadowaki T."/>
        </authorList>
    </citation>
    <scope>NUCLEOTIDE SEQUENCE [LARGE SCALE GENOMIC DNA]</scope>
    <source>
        <strain evidence="14">Wuxi-XJTLU</strain>
    </source>
</reference>
<feature type="active site" description="Nucleophile" evidence="10">
    <location>
        <position position="8"/>
    </location>
</feature>
<dbReference type="GO" id="GO:0006487">
    <property type="term" value="P:protein N-linked glycosylation"/>
    <property type="evidence" value="ECO:0007669"/>
    <property type="project" value="TreeGrafter"/>
</dbReference>
<dbReference type="NCBIfam" id="TIGR01484">
    <property type="entry name" value="HAD-SF-IIB"/>
    <property type="match status" value="1"/>
</dbReference>
<feature type="binding site" evidence="11">
    <location>
        <position position="176"/>
    </location>
    <ligand>
        <name>alpha-D-mannose 1-phosphate</name>
        <dbReference type="ChEBI" id="CHEBI:58409"/>
    </ligand>
</feature>
<evidence type="ECO:0000313" key="14">
    <source>
        <dbReference type="EMBL" id="OQR73140.1"/>
    </source>
</evidence>
<keyword evidence="7 12" id="KW-0479">Metal-binding</keyword>
<name>A0A1V9XHX8_9ACAR</name>
<evidence type="ECO:0000256" key="2">
    <source>
        <dbReference type="ARBA" id="ARBA00004699"/>
    </source>
</evidence>
<dbReference type="SFLD" id="SFLDG01140">
    <property type="entry name" value="C2.B:_Phosphomannomutase_and_P"/>
    <property type="match status" value="1"/>
</dbReference>
<keyword evidence="9 13" id="KW-0413">Isomerase</keyword>
<dbReference type="GO" id="GO:0006013">
    <property type="term" value="P:mannose metabolic process"/>
    <property type="evidence" value="ECO:0007669"/>
    <property type="project" value="TreeGrafter"/>
</dbReference>
<evidence type="ECO:0000256" key="11">
    <source>
        <dbReference type="PIRSR" id="PIRSR605002-2"/>
    </source>
</evidence>
<comment type="subunit">
    <text evidence="4 13">Homodimer.</text>
</comment>
<sequence length="242" mass="27440">MKRIILFDVDGTLTKPRKKITPEMCSFLDDLSQRVTIGLVGGSDLVKIEEQMGPCVAKFEYVFSQNGLVAFKRGAQVHNQSLLKFVGEKKLQELINFSLRYIADLKIPHKRGTFVEFRQGMLNICPVGRNCSQEERDAFGVFDSEHKVRARMVEALKDQFSGYGITFAIGGQISIDVFPDGWNKTYCLKMVEEDGFDEIHFFGDKTHPGGNDHEIFNDPRTNGHTVTSPDDTMRQVKKLLEI</sequence>
<feature type="binding site" evidence="11">
    <location>
        <position position="174"/>
    </location>
    <ligand>
        <name>alpha-D-mannose 1-phosphate</name>
        <dbReference type="ChEBI" id="CHEBI:58409"/>
    </ligand>
</feature>
<feature type="binding site" evidence="12">
    <location>
        <position position="8"/>
    </location>
    <ligand>
        <name>Mg(2+)</name>
        <dbReference type="ChEBI" id="CHEBI:18420"/>
        <label>1</label>
    </ligand>
</feature>
<evidence type="ECO:0000256" key="10">
    <source>
        <dbReference type="PIRSR" id="PIRSR605002-1"/>
    </source>
</evidence>
<dbReference type="FunFam" id="3.30.1240.20:FF:000001">
    <property type="entry name" value="Phosphomannomutase"/>
    <property type="match status" value="1"/>
</dbReference>
<dbReference type="SFLD" id="SFLDG01143">
    <property type="entry name" value="C2.B.3:_Phosphomannomutase_Lik"/>
    <property type="match status" value="1"/>
</dbReference>
<gene>
    <name evidence="14" type="ORF">BIW11_09930</name>
</gene>
<evidence type="ECO:0000256" key="7">
    <source>
        <dbReference type="ARBA" id="ARBA00022723"/>
    </source>
</evidence>
<dbReference type="CDD" id="cd02585">
    <property type="entry name" value="HAD_PMM"/>
    <property type="match status" value="1"/>
</dbReference>
<feature type="active site" description="Proton donor/acceptor" evidence="10">
    <location>
        <position position="10"/>
    </location>
</feature>
<evidence type="ECO:0000256" key="9">
    <source>
        <dbReference type="ARBA" id="ARBA00023235"/>
    </source>
</evidence>
<feature type="binding site" evidence="12">
    <location>
        <position position="216"/>
    </location>
    <ligand>
        <name>Mg(2+)</name>
        <dbReference type="ChEBI" id="CHEBI:18420"/>
        <label>1</label>
    </ligand>
</feature>
<dbReference type="FunCoup" id="A0A1V9XHX8">
    <property type="interactions" value="951"/>
</dbReference>
<dbReference type="EC" id="5.4.2.8" evidence="5 13"/>
<evidence type="ECO:0000256" key="8">
    <source>
        <dbReference type="ARBA" id="ARBA00022842"/>
    </source>
</evidence>
<dbReference type="UniPathway" id="UPA00126">
    <property type="reaction ID" value="UER00424"/>
</dbReference>
<dbReference type="SFLD" id="SFLDS00003">
    <property type="entry name" value="Haloacid_Dehalogenase"/>
    <property type="match status" value="1"/>
</dbReference>
<dbReference type="InterPro" id="IPR036412">
    <property type="entry name" value="HAD-like_sf"/>
</dbReference>
<dbReference type="Proteomes" id="UP000192247">
    <property type="component" value="Unassembled WGS sequence"/>
</dbReference>
<dbReference type="InterPro" id="IPR023214">
    <property type="entry name" value="HAD_sf"/>
</dbReference>
<dbReference type="GO" id="GO:0046872">
    <property type="term" value="F:metal ion binding"/>
    <property type="evidence" value="ECO:0007669"/>
    <property type="project" value="UniProtKB-KW"/>
</dbReference>
<comment type="cofactor">
    <cofactor evidence="12">
        <name>Mg(2+)</name>
        <dbReference type="ChEBI" id="CHEBI:18420"/>
    </cofactor>
</comment>
<dbReference type="OrthoDB" id="10264771at2759"/>
<dbReference type="STRING" id="418985.A0A1V9XHX8"/>
<dbReference type="GO" id="GO:0004615">
    <property type="term" value="F:phosphomannomutase activity"/>
    <property type="evidence" value="ECO:0007669"/>
    <property type="project" value="UniProtKB-EC"/>
</dbReference>
<evidence type="ECO:0000256" key="6">
    <source>
        <dbReference type="ARBA" id="ARBA00022490"/>
    </source>
</evidence>
<dbReference type="GO" id="GO:0005829">
    <property type="term" value="C:cytosol"/>
    <property type="evidence" value="ECO:0007669"/>
    <property type="project" value="TreeGrafter"/>
</dbReference>
<dbReference type="Gene3D" id="3.40.50.1000">
    <property type="entry name" value="HAD superfamily/HAD-like"/>
    <property type="match status" value="1"/>
</dbReference>
<organism evidence="14 15">
    <name type="scientific">Tropilaelaps mercedesae</name>
    <dbReference type="NCBI Taxonomy" id="418985"/>
    <lineage>
        <taxon>Eukaryota</taxon>
        <taxon>Metazoa</taxon>
        <taxon>Ecdysozoa</taxon>
        <taxon>Arthropoda</taxon>
        <taxon>Chelicerata</taxon>
        <taxon>Arachnida</taxon>
        <taxon>Acari</taxon>
        <taxon>Parasitiformes</taxon>
        <taxon>Mesostigmata</taxon>
        <taxon>Gamasina</taxon>
        <taxon>Dermanyssoidea</taxon>
        <taxon>Laelapidae</taxon>
        <taxon>Tropilaelaps</taxon>
    </lineage>
</organism>
<evidence type="ECO:0000256" key="12">
    <source>
        <dbReference type="PIRSR" id="PIRSR605002-3"/>
    </source>
</evidence>
<keyword evidence="15" id="KW-1185">Reference proteome</keyword>
<comment type="similarity">
    <text evidence="3 13">Belongs to the eukaryotic PMM family.</text>
</comment>
<feature type="binding site" evidence="12">
    <location>
        <position position="204"/>
    </location>
    <ligand>
        <name>Mg(2+)</name>
        <dbReference type="ChEBI" id="CHEBI:18420"/>
        <label>1</label>
    </ligand>
</feature>
<dbReference type="AlphaFoldDB" id="A0A1V9XHX8"/>
<evidence type="ECO:0000256" key="3">
    <source>
        <dbReference type="ARBA" id="ARBA00009736"/>
    </source>
</evidence>
<dbReference type="PANTHER" id="PTHR10466">
    <property type="entry name" value="PHOSPHOMANNOMUTASE"/>
    <property type="match status" value="1"/>
</dbReference>
<evidence type="ECO:0000256" key="4">
    <source>
        <dbReference type="ARBA" id="ARBA00011738"/>
    </source>
</evidence>
<comment type="subcellular location">
    <subcellularLocation>
        <location evidence="1 13">Cytoplasm</location>
    </subcellularLocation>
</comment>
<feature type="binding site" evidence="12">
    <location>
        <position position="221"/>
    </location>
    <ligand>
        <name>Mg(2+)</name>
        <dbReference type="ChEBI" id="CHEBI:18420"/>
        <label>1</label>
    </ligand>
</feature>
<dbReference type="EMBL" id="MNPL01010405">
    <property type="protein sequence ID" value="OQR73140.1"/>
    <property type="molecule type" value="Genomic_DNA"/>
</dbReference>
<evidence type="ECO:0000313" key="15">
    <source>
        <dbReference type="Proteomes" id="UP000192247"/>
    </source>
</evidence>
<dbReference type="SFLD" id="SFLDF00445">
    <property type="entry name" value="alpha-phosphomannomutase"/>
    <property type="match status" value="1"/>
</dbReference>
<feature type="binding site" evidence="12">
    <location>
        <position position="10"/>
    </location>
    <ligand>
        <name>Mg(2+)</name>
        <dbReference type="ChEBI" id="CHEBI:18420"/>
        <label>1</label>
    </ligand>
</feature>